<dbReference type="GO" id="GO:0061630">
    <property type="term" value="F:ubiquitin protein ligase activity"/>
    <property type="evidence" value="ECO:0007669"/>
    <property type="project" value="UniProtKB-EC"/>
</dbReference>
<comment type="pathway">
    <text evidence="3">Protein modification; protein ubiquitination.</text>
</comment>
<evidence type="ECO:0000256" key="1">
    <source>
        <dbReference type="ARBA" id="ARBA00000900"/>
    </source>
</evidence>
<dbReference type="Proteomes" id="UP001372338">
    <property type="component" value="Unassembled WGS sequence"/>
</dbReference>
<evidence type="ECO:0000256" key="12">
    <source>
        <dbReference type="ARBA" id="ARBA00023136"/>
    </source>
</evidence>
<dbReference type="EMBL" id="JAYWIO010000001">
    <property type="protein sequence ID" value="KAK7290373.1"/>
    <property type="molecule type" value="Genomic_DNA"/>
</dbReference>
<dbReference type="GO" id="GO:0008270">
    <property type="term" value="F:zinc ion binding"/>
    <property type="evidence" value="ECO:0007669"/>
    <property type="project" value="UniProtKB-KW"/>
</dbReference>
<proteinExistence type="inferred from homology"/>
<accession>A0AAN9P9E4</accession>
<dbReference type="Gene3D" id="3.30.40.10">
    <property type="entry name" value="Zinc/RING finger domain, C3HC4 (zinc finger)"/>
    <property type="match status" value="1"/>
</dbReference>
<protein>
    <recommendedName>
        <fullName evidence="4">RING-type E3 ubiquitin transferase</fullName>
        <ecNumber evidence="4">2.3.2.27</ecNumber>
    </recommendedName>
</protein>
<feature type="compositionally biased region" description="Basic and acidic residues" evidence="15">
    <location>
        <begin position="277"/>
        <end position="287"/>
    </location>
</feature>
<evidence type="ECO:0000256" key="7">
    <source>
        <dbReference type="ARBA" id="ARBA00022723"/>
    </source>
</evidence>
<keyword evidence="7" id="KW-0479">Metal-binding</keyword>
<dbReference type="InterPro" id="IPR044600">
    <property type="entry name" value="ATL1/ATL16-like"/>
</dbReference>
<dbReference type="PROSITE" id="PS50089">
    <property type="entry name" value="ZF_RING_2"/>
    <property type="match status" value="1"/>
</dbReference>
<comment type="subcellular location">
    <subcellularLocation>
        <location evidence="2">Membrane</location>
        <topology evidence="2">Single-pass membrane protein</topology>
    </subcellularLocation>
</comment>
<reference evidence="18 19" key="1">
    <citation type="submission" date="2024-01" db="EMBL/GenBank/DDBJ databases">
        <title>The genomes of 5 underutilized Papilionoideae crops provide insights into root nodulation and disease resistanc.</title>
        <authorList>
            <person name="Yuan L."/>
        </authorList>
    </citation>
    <scope>NUCLEOTIDE SEQUENCE [LARGE SCALE GENOMIC DNA]</scope>
    <source>
        <strain evidence="18">ZHUSHIDOU_FW_LH</strain>
        <tissue evidence="18">Leaf</tissue>
    </source>
</reference>
<feature type="domain" description="RING-type" evidence="17">
    <location>
        <begin position="124"/>
        <end position="166"/>
    </location>
</feature>
<keyword evidence="8 14" id="KW-0863">Zinc-finger</keyword>
<evidence type="ECO:0000259" key="17">
    <source>
        <dbReference type="PROSITE" id="PS50089"/>
    </source>
</evidence>
<keyword evidence="10" id="KW-0862">Zinc</keyword>
<evidence type="ECO:0000256" key="16">
    <source>
        <dbReference type="SAM" id="Phobius"/>
    </source>
</evidence>
<comment type="catalytic activity">
    <reaction evidence="1">
        <text>S-ubiquitinyl-[E2 ubiquitin-conjugating enzyme]-L-cysteine + [acceptor protein]-L-lysine = [E2 ubiquitin-conjugating enzyme]-L-cysteine + N(6)-ubiquitinyl-[acceptor protein]-L-lysine.</text>
        <dbReference type="EC" id="2.3.2.27"/>
    </reaction>
</comment>
<feature type="region of interest" description="Disordered" evidence="15">
    <location>
        <begin position="187"/>
        <end position="287"/>
    </location>
</feature>
<dbReference type="PANTHER" id="PTHR46913">
    <property type="entry name" value="RING-H2 FINGER PROTEIN ATL16"/>
    <property type="match status" value="1"/>
</dbReference>
<dbReference type="SMART" id="SM00184">
    <property type="entry name" value="RING"/>
    <property type="match status" value="1"/>
</dbReference>
<dbReference type="Pfam" id="PF13639">
    <property type="entry name" value="zf-RING_2"/>
    <property type="match status" value="1"/>
</dbReference>
<name>A0AAN9P9E4_CROPI</name>
<evidence type="ECO:0000256" key="3">
    <source>
        <dbReference type="ARBA" id="ARBA00004906"/>
    </source>
</evidence>
<dbReference type="GO" id="GO:0016020">
    <property type="term" value="C:membrane"/>
    <property type="evidence" value="ECO:0007669"/>
    <property type="project" value="UniProtKB-SubCell"/>
</dbReference>
<sequence>MDNNNSSSSNESTNKFNEIFDPRSYSIRGKIMLSSISILFFVVILMLILHLYARWYLISTRRQNRLTFLRHLQRSGNNLVFYMDAENPTADLSNADHRRGLDASIIAMLPVFAYDPKSSKERDCAVCLSEFQEGESGRLLPRCNHAFHTDCIDMWFHSHATCPLCRAPVEMEIKADKSSKDIVIGVCEPGTGSGSERDENRTGSEVSSSSKPSLVSHVTVEIPERGEGVQDESGLVGDSPSTSSFRSPMTRVLSLLGRERRGSVSPSSCGGSAAEGNAERGGHDETQ</sequence>
<evidence type="ECO:0000256" key="11">
    <source>
        <dbReference type="ARBA" id="ARBA00022989"/>
    </source>
</evidence>
<evidence type="ECO:0000256" key="15">
    <source>
        <dbReference type="SAM" id="MobiDB-lite"/>
    </source>
</evidence>
<feature type="transmembrane region" description="Helical" evidence="16">
    <location>
        <begin position="31"/>
        <end position="53"/>
    </location>
</feature>
<dbReference type="PANTHER" id="PTHR46913:SF1">
    <property type="entry name" value="RING-H2 FINGER PROTEIN ATL16"/>
    <property type="match status" value="1"/>
</dbReference>
<evidence type="ECO:0000256" key="9">
    <source>
        <dbReference type="ARBA" id="ARBA00022786"/>
    </source>
</evidence>
<keyword evidence="6 16" id="KW-0812">Transmembrane</keyword>
<keyword evidence="19" id="KW-1185">Reference proteome</keyword>
<dbReference type="EC" id="2.3.2.27" evidence="4"/>
<evidence type="ECO:0000256" key="10">
    <source>
        <dbReference type="ARBA" id="ARBA00022833"/>
    </source>
</evidence>
<comment type="caution">
    <text evidence="18">The sequence shown here is derived from an EMBL/GenBank/DDBJ whole genome shotgun (WGS) entry which is preliminary data.</text>
</comment>
<dbReference type="CDD" id="cd16461">
    <property type="entry name" value="RING-H2_EL5-like"/>
    <property type="match status" value="1"/>
</dbReference>
<evidence type="ECO:0000256" key="13">
    <source>
        <dbReference type="ARBA" id="ARBA00024209"/>
    </source>
</evidence>
<feature type="compositionally biased region" description="Low complexity" evidence="15">
    <location>
        <begin position="204"/>
        <end position="218"/>
    </location>
</feature>
<evidence type="ECO:0000256" key="5">
    <source>
        <dbReference type="ARBA" id="ARBA00022679"/>
    </source>
</evidence>
<dbReference type="FunFam" id="3.30.40.10:FF:000187">
    <property type="entry name" value="E3 ubiquitin-protein ligase ATL6"/>
    <property type="match status" value="1"/>
</dbReference>
<organism evidence="18 19">
    <name type="scientific">Crotalaria pallida</name>
    <name type="common">Smooth rattlebox</name>
    <name type="synonym">Crotalaria striata</name>
    <dbReference type="NCBI Taxonomy" id="3830"/>
    <lineage>
        <taxon>Eukaryota</taxon>
        <taxon>Viridiplantae</taxon>
        <taxon>Streptophyta</taxon>
        <taxon>Embryophyta</taxon>
        <taxon>Tracheophyta</taxon>
        <taxon>Spermatophyta</taxon>
        <taxon>Magnoliopsida</taxon>
        <taxon>eudicotyledons</taxon>
        <taxon>Gunneridae</taxon>
        <taxon>Pentapetalae</taxon>
        <taxon>rosids</taxon>
        <taxon>fabids</taxon>
        <taxon>Fabales</taxon>
        <taxon>Fabaceae</taxon>
        <taxon>Papilionoideae</taxon>
        <taxon>50 kb inversion clade</taxon>
        <taxon>genistoids sensu lato</taxon>
        <taxon>core genistoids</taxon>
        <taxon>Crotalarieae</taxon>
        <taxon>Crotalaria</taxon>
    </lineage>
</organism>
<dbReference type="AlphaFoldDB" id="A0AAN9P9E4"/>
<evidence type="ECO:0000256" key="4">
    <source>
        <dbReference type="ARBA" id="ARBA00012483"/>
    </source>
</evidence>
<keyword evidence="11 16" id="KW-1133">Transmembrane helix</keyword>
<evidence type="ECO:0000256" key="6">
    <source>
        <dbReference type="ARBA" id="ARBA00022692"/>
    </source>
</evidence>
<dbReference type="InterPro" id="IPR001841">
    <property type="entry name" value="Znf_RING"/>
</dbReference>
<evidence type="ECO:0000256" key="14">
    <source>
        <dbReference type="PROSITE-ProRule" id="PRU00175"/>
    </source>
</evidence>
<evidence type="ECO:0000256" key="2">
    <source>
        <dbReference type="ARBA" id="ARBA00004167"/>
    </source>
</evidence>
<evidence type="ECO:0000313" key="18">
    <source>
        <dbReference type="EMBL" id="KAK7290373.1"/>
    </source>
</evidence>
<gene>
    <name evidence="18" type="ORF">RIF29_04752</name>
</gene>
<dbReference type="InterPro" id="IPR013083">
    <property type="entry name" value="Znf_RING/FYVE/PHD"/>
</dbReference>
<keyword evidence="5" id="KW-0808">Transferase</keyword>
<keyword evidence="9" id="KW-0833">Ubl conjugation pathway</keyword>
<comment type="similarity">
    <text evidence="13">Belongs to the RING-type zinc finger family. ATL subfamily.</text>
</comment>
<keyword evidence="12 16" id="KW-0472">Membrane</keyword>
<evidence type="ECO:0000256" key="8">
    <source>
        <dbReference type="ARBA" id="ARBA00022771"/>
    </source>
</evidence>
<evidence type="ECO:0000313" key="19">
    <source>
        <dbReference type="Proteomes" id="UP001372338"/>
    </source>
</evidence>
<dbReference type="GO" id="GO:0016567">
    <property type="term" value="P:protein ubiquitination"/>
    <property type="evidence" value="ECO:0007669"/>
    <property type="project" value="InterPro"/>
</dbReference>
<dbReference type="SUPFAM" id="SSF57850">
    <property type="entry name" value="RING/U-box"/>
    <property type="match status" value="1"/>
</dbReference>